<feature type="repeat" description="PPR" evidence="2">
    <location>
        <begin position="192"/>
        <end position="226"/>
    </location>
</feature>
<comment type="caution">
    <text evidence="3">The sequence shown here is derived from an EMBL/GenBank/DDBJ whole genome shotgun (WGS) entry which is preliminary data.</text>
</comment>
<sequence length="513" mass="57790">MGRFLSPTAYRFYPPNNYISNSLSKKQQCLSLLKEDCSSMKQLNQIHAQLQISGLHRDGYVVAEILRFCALSPFGNLDYAQSVLYRALNPIPASWNNVIRGYSKSDSPRIAILVFLEMRNRGTRPNNLTFPFLLKACARLSALEEGRQIQVEILKNGLDSDVYVQNTLIHFYGSCRKISDARHVFDYMSFRTLVSWNAVITACIENSLLDDSILLFAKMRISGFEPDEATMVILLSACAELGNLSLGKWFHCQVIEKGLVMNYQLGTALVDMYAKCGSVDCARSVFHRMFDRNVWTWSAMILGLAQHGLANEALKLFMKMKNTSIQPNYVTFLGVLCACSHAGLVEDGFKFFHEMVNVHGIEPMMTHYGAMVDILGRSGHLKEAYKFIMEMPIEPDPVVLRTLLSACSIHDVNGRSGISEKVTKRLMELEPKRTGNFVMVANMYAEVGLWEEAGKLRKVMREGGLKKMAGESCVEVGGSIHRFLSGDDTRYDCDGIYRLLDGLNLHMKMIENL</sequence>
<dbReference type="GO" id="GO:0009451">
    <property type="term" value="P:RNA modification"/>
    <property type="evidence" value="ECO:0007669"/>
    <property type="project" value="InterPro"/>
</dbReference>
<dbReference type="AlphaFoldDB" id="A0A200PPJ4"/>
<dbReference type="Proteomes" id="UP000195402">
    <property type="component" value="Unassembled WGS sequence"/>
</dbReference>
<evidence type="ECO:0000313" key="3">
    <source>
        <dbReference type="EMBL" id="OVA00088.1"/>
    </source>
</evidence>
<evidence type="ECO:0000313" key="4">
    <source>
        <dbReference type="Proteomes" id="UP000195402"/>
    </source>
</evidence>
<proteinExistence type="predicted"/>
<feature type="repeat" description="PPR" evidence="2">
    <location>
        <begin position="91"/>
        <end position="125"/>
    </location>
</feature>
<dbReference type="InterPro" id="IPR046848">
    <property type="entry name" value="E_motif"/>
</dbReference>
<dbReference type="FunCoup" id="A0A200PPJ4">
    <property type="interactions" value="1248"/>
</dbReference>
<dbReference type="PANTHER" id="PTHR47926">
    <property type="entry name" value="PENTATRICOPEPTIDE REPEAT-CONTAINING PROTEIN"/>
    <property type="match status" value="1"/>
</dbReference>
<dbReference type="OrthoDB" id="1928982at2759"/>
<keyword evidence="1" id="KW-0677">Repeat</keyword>
<dbReference type="InParanoid" id="A0A200PPJ4"/>
<dbReference type="FunFam" id="1.25.40.10:FF:000470">
    <property type="entry name" value="Pentatricopeptide repeat-containing protein At5g66520"/>
    <property type="match status" value="1"/>
</dbReference>
<organism evidence="3 4">
    <name type="scientific">Macleaya cordata</name>
    <name type="common">Five-seeded plume-poppy</name>
    <name type="synonym">Bocconia cordata</name>
    <dbReference type="NCBI Taxonomy" id="56857"/>
    <lineage>
        <taxon>Eukaryota</taxon>
        <taxon>Viridiplantae</taxon>
        <taxon>Streptophyta</taxon>
        <taxon>Embryophyta</taxon>
        <taxon>Tracheophyta</taxon>
        <taxon>Spermatophyta</taxon>
        <taxon>Magnoliopsida</taxon>
        <taxon>Ranunculales</taxon>
        <taxon>Papaveraceae</taxon>
        <taxon>Papaveroideae</taxon>
        <taxon>Macleaya</taxon>
    </lineage>
</organism>
<dbReference type="Pfam" id="PF13041">
    <property type="entry name" value="PPR_2"/>
    <property type="match status" value="3"/>
</dbReference>
<dbReference type="PROSITE" id="PS51375">
    <property type="entry name" value="PPR"/>
    <property type="match status" value="3"/>
</dbReference>
<name>A0A200PPJ4_MACCD</name>
<dbReference type="GO" id="GO:0003723">
    <property type="term" value="F:RNA binding"/>
    <property type="evidence" value="ECO:0007669"/>
    <property type="project" value="InterPro"/>
</dbReference>
<dbReference type="Gene3D" id="1.25.40.10">
    <property type="entry name" value="Tetratricopeptide repeat domain"/>
    <property type="match status" value="4"/>
</dbReference>
<dbReference type="PANTHER" id="PTHR47926:SF347">
    <property type="entry name" value="PENTATRICOPEPTIDE REPEAT-CONTAINING PROTEIN"/>
    <property type="match status" value="1"/>
</dbReference>
<keyword evidence="4" id="KW-1185">Reference proteome</keyword>
<dbReference type="EMBL" id="MVGT01004368">
    <property type="protein sequence ID" value="OVA00088.1"/>
    <property type="molecule type" value="Genomic_DNA"/>
</dbReference>
<protein>
    <submittedName>
        <fullName evidence="3">Pentatricopeptide repeat</fullName>
    </submittedName>
</protein>
<gene>
    <name evidence="3" type="ORF">BVC80_1453g3</name>
</gene>
<dbReference type="OMA" id="IGSWDEA"/>
<dbReference type="FunFam" id="1.25.40.10:FF:002589">
    <property type="entry name" value="Pentatricopeptide repeat-containing protein"/>
    <property type="match status" value="1"/>
</dbReference>
<dbReference type="Pfam" id="PF01535">
    <property type="entry name" value="PPR"/>
    <property type="match status" value="2"/>
</dbReference>
<dbReference type="FunFam" id="1.25.40.10:FF:002158">
    <property type="entry name" value="Pentatricopeptide repeat-containing protein"/>
    <property type="match status" value="1"/>
</dbReference>
<dbReference type="InterPro" id="IPR046960">
    <property type="entry name" value="PPR_At4g14850-like_plant"/>
</dbReference>
<evidence type="ECO:0000256" key="2">
    <source>
        <dbReference type="PROSITE-ProRule" id="PRU00708"/>
    </source>
</evidence>
<reference evidence="3 4" key="1">
    <citation type="journal article" date="2017" name="Mol. Plant">
        <title>The Genome of Medicinal Plant Macleaya cordata Provides New Insights into Benzylisoquinoline Alkaloids Metabolism.</title>
        <authorList>
            <person name="Liu X."/>
            <person name="Liu Y."/>
            <person name="Huang P."/>
            <person name="Ma Y."/>
            <person name="Qing Z."/>
            <person name="Tang Q."/>
            <person name="Cao H."/>
            <person name="Cheng P."/>
            <person name="Zheng Y."/>
            <person name="Yuan Z."/>
            <person name="Zhou Y."/>
            <person name="Liu J."/>
            <person name="Tang Z."/>
            <person name="Zhuo Y."/>
            <person name="Zhang Y."/>
            <person name="Yu L."/>
            <person name="Huang J."/>
            <person name="Yang P."/>
            <person name="Peng Q."/>
            <person name="Zhang J."/>
            <person name="Jiang W."/>
            <person name="Zhang Z."/>
            <person name="Lin K."/>
            <person name="Ro D.K."/>
            <person name="Chen X."/>
            <person name="Xiong X."/>
            <person name="Shang Y."/>
            <person name="Huang S."/>
            <person name="Zeng J."/>
        </authorList>
    </citation>
    <scope>NUCLEOTIDE SEQUENCE [LARGE SCALE GENOMIC DNA]</scope>
    <source>
        <strain evidence="4">cv. BLH2017</strain>
        <tissue evidence="3">Root</tissue>
    </source>
</reference>
<dbReference type="InterPro" id="IPR002885">
    <property type="entry name" value="PPR_rpt"/>
</dbReference>
<evidence type="ECO:0000256" key="1">
    <source>
        <dbReference type="ARBA" id="ARBA00022737"/>
    </source>
</evidence>
<accession>A0A200PPJ4</accession>
<dbReference type="Pfam" id="PF20431">
    <property type="entry name" value="E_motif"/>
    <property type="match status" value="1"/>
</dbReference>
<feature type="repeat" description="PPR" evidence="2">
    <location>
        <begin position="293"/>
        <end position="327"/>
    </location>
</feature>
<dbReference type="NCBIfam" id="TIGR00756">
    <property type="entry name" value="PPR"/>
    <property type="match status" value="4"/>
</dbReference>
<dbReference type="InterPro" id="IPR011990">
    <property type="entry name" value="TPR-like_helical_dom_sf"/>
</dbReference>